<evidence type="ECO:0000256" key="4">
    <source>
        <dbReference type="ARBA" id="ARBA00022598"/>
    </source>
</evidence>
<dbReference type="AlphaFoldDB" id="A0A171KP74"/>
<evidence type="ECO:0000256" key="1">
    <source>
        <dbReference type="ARBA" id="ARBA00004496"/>
    </source>
</evidence>
<feature type="domain" description="Mur ligase central" evidence="13">
    <location>
        <begin position="134"/>
        <end position="247"/>
    </location>
</feature>
<keyword evidence="8 9" id="KW-0131">Cell cycle</keyword>
<dbReference type="PATRIC" id="fig|206506.3.peg.3331"/>
<keyword evidence="15" id="KW-1185">Reference proteome</keyword>
<evidence type="ECO:0000256" key="6">
    <source>
        <dbReference type="ARBA" id="ARBA00022741"/>
    </source>
</evidence>
<evidence type="ECO:0000256" key="3">
    <source>
        <dbReference type="ARBA" id="ARBA00022490"/>
    </source>
</evidence>
<dbReference type="GO" id="GO:0051301">
    <property type="term" value="P:cell division"/>
    <property type="evidence" value="ECO:0007669"/>
    <property type="project" value="UniProtKB-KW"/>
</dbReference>
<comment type="pathway">
    <text evidence="2 9 10">Cell wall biogenesis; peptidoglycan biosynthesis.</text>
</comment>
<evidence type="ECO:0000256" key="7">
    <source>
        <dbReference type="ARBA" id="ARBA00022840"/>
    </source>
</evidence>
<comment type="subcellular location">
    <subcellularLocation>
        <location evidence="1 9 10">Cytoplasm</location>
    </subcellularLocation>
</comment>
<gene>
    <name evidence="9" type="primary">murD</name>
    <name evidence="14" type="ORF">AAV32_15650</name>
</gene>
<dbReference type="InterPro" id="IPR036615">
    <property type="entry name" value="Mur_ligase_C_dom_sf"/>
</dbReference>
<dbReference type="EC" id="6.3.2.9" evidence="9 10"/>
<evidence type="ECO:0000256" key="2">
    <source>
        <dbReference type="ARBA" id="ARBA00004752"/>
    </source>
</evidence>
<dbReference type="GO" id="GO:0008764">
    <property type="term" value="F:UDP-N-acetylmuramoylalanine-D-glutamate ligase activity"/>
    <property type="evidence" value="ECO:0007669"/>
    <property type="project" value="UniProtKB-UniRule"/>
</dbReference>
<dbReference type="InterPro" id="IPR004101">
    <property type="entry name" value="Mur_ligase_C"/>
</dbReference>
<dbReference type="Pfam" id="PF21799">
    <property type="entry name" value="MurD-like_N"/>
    <property type="match status" value="1"/>
</dbReference>
<keyword evidence="6 9" id="KW-0547">Nucleotide-binding</keyword>
<dbReference type="HAMAP" id="MF_00639">
    <property type="entry name" value="MurD"/>
    <property type="match status" value="1"/>
</dbReference>
<evidence type="ECO:0000256" key="5">
    <source>
        <dbReference type="ARBA" id="ARBA00022618"/>
    </source>
</evidence>
<dbReference type="PANTHER" id="PTHR43692:SF1">
    <property type="entry name" value="UDP-N-ACETYLMURAMOYLALANINE--D-GLUTAMATE LIGASE"/>
    <property type="match status" value="1"/>
</dbReference>
<dbReference type="GO" id="GO:0005524">
    <property type="term" value="F:ATP binding"/>
    <property type="evidence" value="ECO:0007669"/>
    <property type="project" value="UniProtKB-UniRule"/>
</dbReference>
<feature type="domain" description="Mur ligase C-terminal" evidence="12">
    <location>
        <begin position="366"/>
        <end position="479"/>
    </location>
</feature>
<name>A0A171KP74_9BURK</name>
<sequence>MNTLQASSSADARTLVLGLGETGAAAARWLARQGQRLRIADTREAPPGLEALRAALDGAAVEYCLGQGLLASLLDGVQQLVLSPGLAPGQAPVSGLLAEAGVRGVEIVGEIELFARALAALREERGYAPSLLAVTGTNGKTTVTSLTRHLLEAAGVSARAAGNISPAALGALAQALDEDALPQAWVLELSSFQLETTRSLQADAAVVLNVTQDHLDWHGGMDAYAAAKARLFEQARIKIINREDALVCGMVPGLARTDVRSFGRGEPSLAGDMGLVSVQDIVWLVASESTDFDEPAPASSRRAKGPQPEPQRQPGRDSRLMPVDALRLRGLHNALNVQAALLLARSLGLPWAPLLRAAGLYEGEPHRMAFVRNIAGVDFINDSKGTNVGATLAGLDGLSQPVVLIAGGQGKGQDFTELAQLVARRARAVVLIGQDASIIDAALREQGVQALHAGSMDEAVRAAFAQAQSGDAVLLSPACASLDMFKGYPQRGQAFADAVRELALDNGEVA</sequence>
<comment type="similarity">
    <text evidence="9">Belongs to the MurCDEF family.</text>
</comment>
<evidence type="ECO:0000313" key="15">
    <source>
        <dbReference type="Proteomes" id="UP000078084"/>
    </source>
</evidence>
<dbReference type="Gene3D" id="3.40.1190.10">
    <property type="entry name" value="Mur-like, catalytic domain"/>
    <property type="match status" value="1"/>
</dbReference>
<dbReference type="EMBL" id="LBNE01000013">
    <property type="protein sequence ID" value="KKO70691.1"/>
    <property type="molecule type" value="Genomic_DNA"/>
</dbReference>
<feature type="region of interest" description="Disordered" evidence="11">
    <location>
        <begin position="292"/>
        <end position="319"/>
    </location>
</feature>
<accession>A0A171KP74</accession>
<dbReference type="InterPro" id="IPR018109">
    <property type="entry name" value="Folylpolyglutamate_synth_CS"/>
</dbReference>
<keyword evidence="3 9" id="KW-0963">Cytoplasm</keyword>
<dbReference type="GO" id="GO:0071555">
    <property type="term" value="P:cell wall organization"/>
    <property type="evidence" value="ECO:0007669"/>
    <property type="project" value="UniProtKB-KW"/>
</dbReference>
<comment type="caution">
    <text evidence="14">The sequence shown here is derived from an EMBL/GenBank/DDBJ whole genome shotgun (WGS) entry which is preliminary data.</text>
</comment>
<keyword evidence="9 10" id="KW-0573">Peptidoglycan synthesis</keyword>
<keyword evidence="9 10" id="KW-0961">Cell wall biogenesis/degradation</keyword>
<evidence type="ECO:0000256" key="8">
    <source>
        <dbReference type="ARBA" id="ARBA00023306"/>
    </source>
</evidence>
<evidence type="ECO:0000256" key="11">
    <source>
        <dbReference type="SAM" id="MobiDB-lite"/>
    </source>
</evidence>
<evidence type="ECO:0000256" key="10">
    <source>
        <dbReference type="RuleBase" id="RU003664"/>
    </source>
</evidence>
<dbReference type="SUPFAM" id="SSF53623">
    <property type="entry name" value="MurD-like peptide ligases, catalytic domain"/>
    <property type="match status" value="1"/>
</dbReference>
<dbReference type="GO" id="GO:0009252">
    <property type="term" value="P:peptidoglycan biosynthetic process"/>
    <property type="evidence" value="ECO:0007669"/>
    <property type="project" value="UniProtKB-UniRule"/>
</dbReference>
<dbReference type="Pfam" id="PF08245">
    <property type="entry name" value="Mur_ligase_M"/>
    <property type="match status" value="1"/>
</dbReference>
<keyword evidence="4 9" id="KW-0436">Ligase</keyword>
<dbReference type="PANTHER" id="PTHR43692">
    <property type="entry name" value="UDP-N-ACETYLMURAMOYLALANINE--D-GLUTAMATE LIGASE"/>
    <property type="match status" value="1"/>
</dbReference>
<dbReference type="GO" id="GO:0005737">
    <property type="term" value="C:cytoplasm"/>
    <property type="evidence" value="ECO:0007669"/>
    <property type="project" value="UniProtKB-SubCell"/>
</dbReference>
<dbReference type="Gene3D" id="3.90.190.20">
    <property type="entry name" value="Mur ligase, C-terminal domain"/>
    <property type="match status" value="1"/>
</dbReference>
<dbReference type="UniPathway" id="UPA00219"/>
<protein>
    <recommendedName>
        <fullName evidence="9 10">UDP-N-acetylmuramoylalanine--D-glutamate ligase</fullName>
        <ecNumber evidence="9 10">6.3.2.9</ecNumber>
    </recommendedName>
    <alternativeName>
        <fullName evidence="9">D-glutamic acid-adding enzyme</fullName>
    </alternativeName>
    <alternativeName>
        <fullName evidence="9">UDP-N-acetylmuramoyl-L-alanyl-D-glutamate synthetase</fullName>
    </alternativeName>
</protein>
<comment type="function">
    <text evidence="9 10">Cell wall formation. Catalyzes the addition of glutamate to the nucleotide precursor UDP-N-acetylmuramoyl-L-alanine (UMA).</text>
</comment>
<dbReference type="Gene3D" id="3.40.50.720">
    <property type="entry name" value="NAD(P)-binding Rossmann-like Domain"/>
    <property type="match status" value="1"/>
</dbReference>
<dbReference type="NCBIfam" id="TIGR01087">
    <property type="entry name" value="murD"/>
    <property type="match status" value="1"/>
</dbReference>
<evidence type="ECO:0000259" key="12">
    <source>
        <dbReference type="Pfam" id="PF02875"/>
    </source>
</evidence>
<comment type="catalytic activity">
    <reaction evidence="9 10">
        <text>UDP-N-acetyl-alpha-D-muramoyl-L-alanine + D-glutamate + ATP = UDP-N-acetyl-alpha-D-muramoyl-L-alanyl-D-glutamate + ADP + phosphate + H(+)</text>
        <dbReference type="Rhea" id="RHEA:16429"/>
        <dbReference type="ChEBI" id="CHEBI:15378"/>
        <dbReference type="ChEBI" id="CHEBI:29986"/>
        <dbReference type="ChEBI" id="CHEBI:30616"/>
        <dbReference type="ChEBI" id="CHEBI:43474"/>
        <dbReference type="ChEBI" id="CHEBI:83898"/>
        <dbReference type="ChEBI" id="CHEBI:83900"/>
        <dbReference type="ChEBI" id="CHEBI:456216"/>
        <dbReference type="EC" id="6.3.2.9"/>
    </reaction>
</comment>
<evidence type="ECO:0000259" key="13">
    <source>
        <dbReference type="Pfam" id="PF08245"/>
    </source>
</evidence>
<evidence type="ECO:0000313" key="14">
    <source>
        <dbReference type="EMBL" id="KKO70691.1"/>
    </source>
</evidence>
<dbReference type="InterPro" id="IPR036565">
    <property type="entry name" value="Mur-like_cat_sf"/>
</dbReference>
<keyword evidence="5 9" id="KW-0132">Cell division</keyword>
<dbReference type="PROSITE" id="PS01011">
    <property type="entry name" value="FOLYLPOLYGLU_SYNT_1"/>
    <property type="match status" value="1"/>
</dbReference>
<keyword evidence="9 10" id="KW-0133">Cell shape</keyword>
<keyword evidence="7 9" id="KW-0067">ATP-binding</keyword>
<dbReference type="SUPFAM" id="SSF51984">
    <property type="entry name" value="MurCD N-terminal domain"/>
    <property type="match status" value="1"/>
</dbReference>
<feature type="binding site" evidence="9">
    <location>
        <begin position="136"/>
        <end position="142"/>
    </location>
    <ligand>
        <name>ATP</name>
        <dbReference type="ChEBI" id="CHEBI:30616"/>
    </ligand>
</feature>
<dbReference type="InterPro" id="IPR005762">
    <property type="entry name" value="MurD"/>
</dbReference>
<dbReference type="Pfam" id="PF02875">
    <property type="entry name" value="Mur_ligase_C"/>
    <property type="match status" value="1"/>
</dbReference>
<dbReference type="STRING" id="206506.AAV32_15650"/>
<proteinExistence type="inferred from homology"/>
<dbReference type="RefSeq" id="WP_068374482.1">
    <property type="nucleotide sequence ID" value="NZ_LBNE01000013.1"/>
</dbReference>
<reference evidence="14 15" key="1">
    <citation type="submission" date="2015-04" db="EMBL/GenBank/DDBJ databases">
        <title>Genome sequence of Kerstersia gyiorum CG1.</title>
        <authorList>
            <person name="Greninger A.L."/>
            <person name="Kozyreva V."/>
            <person name="Chaturvedi V."/>
        </authorList>
    </citation>
    <scope>NUCLEOTIDE SEQUENCE [LARGE SCALE GENOMIC DNA]</scope>
    <source>
        <strain evidence="14 15">CG1</strain>
    </source>
</reference>
<evidence type="ECO:0000256" key="9">
    <source>
        <dbReference type="HAMAP-Rule" id="MF_00639"/>
    </source>
</evidence>
<dbReference type="SUPFAM" id="SSF53244">
    <property type="entry name" value="MurD-like peptide ligases, peptide-binding domain"/>
    <property type="match status" value="1"/>
</dbReference>
<dbReference type="GO" id="GO:0004326">
    <property type="term" value="F:tetrahydrofolylpolyglutamate synthase activity"/>
    <property type="evidence" value="ECO:0007669"/>
    <property type="project" value="InterPro"/>
</dbReference>
<dbReference type="Proteomes" id="UP000078084">
    <property type="component" value="Unassembled WGS sequence"/>
</dbReference>
<organism evidence="14 15">
    <name type="scientific">Kerstersia gyiorum</name>
    <dbReference type="NCBI Taxonomy" id="206506"/>
    <lineage>
        <taxon>Bacteria</taxon>
        <taxon>Pseudomonadati</taxon>
        <taxon>Pseudomonadota</taxon>
        <taxon>Betaproteobacteria</taxon>
        <taxon>Burkholderiales</taxon>
        <taxon>Alcaligenaceae</taxon>
        <taxon>Kerstersia</taxon>
    </lineage>
</organism>
<dbReference type="GO" id="GO:0008360">
    <property type="term" value="P:regulation of cell shape"/>
    <property type="evidence" value="ECO:0007669"/>
    <property type="project" value="UniProtKB-KW"/>
</dbReference>
<dbReference type="InterPro" id="IPR013221">
    <property type="entry name" value="Mur_ligase_cen"/>
</dbReference>